<dbReference type="EMBL" id="QVEV01000034">
    <property type="protein sequence ID" value="RGC12265.1"/>
    <property type="molecule type" value="Genomic_DNA"/>
</dbReference>
<dbReference type="RefSeq" id="WP_117444346.1">
    <property type="nucleotide sequence ID" value="NZ_JAKNHC010000032.1"/>
</dbReference>
<comment type="caution">
    <text evidence="4">The sequence shown here is derived from an EMBL/GenBank/DDBJ whole genome shotgun (WGS) entry which is preliminary data.</text>
</comment>
<protein>
    <submittedName>
        <fullName evidence="4">Uncharacterized protein</fullName>
    </submittedName>
</protein>
<dbReference type="Proteomes" id="UP000260025">
    <property type="component" value="Unassembled WGS sequence"/>
</dbReference>
<sequence>MKKKNRRNTNKGRIAILMALAMSLMIPGTLHAATSYKEETPQLYSSDVTKPVIEKIEMEGKGSSVKAGGALPIKIWAYDQDDGIQDISVNVLYSSADNRVAENTFNVSGDAGIDKNYVIEIPAKQGGYVKAEIVNITVTDKNGNYENATVSDEQGQPLYYFTITDSQSQSVAIQSIEINKNKGTLNHEDNSGISIKVADNQFDNVNHLYANFQNTETKDEYSYDLFNNEGGTETNIYTGTIYAYSNMSNGKWELQSVTADGKDDILIDITHDGINLADYWFNLAGETGKKDTTPPVITSFDMSHKGEFVTAGDVVTFELKATDDGELSKNAYIELTAASDIANKYQNIDLRYDEQTQSYRGEFKVPDTLYPCEWYLNYIQLHDVSGNWTDSSEYINSFNSNPFYIKMKSNDTFTNPVYDLNISFYALNEKGEYTQLSNWEKKQVARRTTLKEAGITIPTITTSYKGLKFKGWMDERGKKIDENTEITDTMRYMEFYAVYDQMIMPVYHIYPDKNLLKKEDKTMHIVSYGTTYNQLISELKKYTPDGLYDGESFKGWSVNNNSTNMSDKLDSEIKFSPYNSIYLNAEYNNKVIVEVDQSYFDTEALDSYKEYLYMLDEGATYGDFVKILQKMAAPVSYKGLRFKEWNISTYDESYDKKLENYNCVYMRANYENHLVRFLIDSRFKNYDNYYAGRAAGGGILDSEVAYRKAIVAEHNERITVPDLSGFKAIKWIDVKPEGDNLVIKNDMTFRGYDKQDGTGETIKPEQPVTPSTPEKPSSKLSDKVIESVVQDIKSAKKGDRIDVAMGDALIVPVDILSEVKGKDVTINLHMNGYTWSINGKDIVADNLKDINLEVTFDSNAVPSKTAQALAGNNPVKQLSLTHNGDFGFKADLSFNIGSEYKGKYGNLYYYDSDGKLVFQNAGRIDENGNVSLSFSHASDYIVVITDKKTIENNDKEQIKNQNKKDTDTTMKENESIDSVSPNTGDTTSSSALLLLCITSLLVGFACIGKRAKARK</sequence>
<feature type="compositionally biased region" description="Basic and acidic residues" evidence="1">
    <location>
        <begin position="958"/>
        <end position="974"/>
    </location>
</feature>
<proteinExistence type="predicted"/>
<dbReference type="AlphaFoldDB" id="A0A3E2VN89"/>
<keyword evidence="2" id="KW-1133">Transmembrane helix</keyword>
<dbReference type="OrthoDB" id="2081414at2"/>
<keyword evidence="2" id="KW-0812">Transmembrane</keyword>
<feature type="region of interest" description="Disordered" evidence="1">
    <location>
        <begin position="752"/>
        <end position="780"/>
    </location>
</feature>
<feature type="signal peptide" evidence="3">
    <location>
        <begin position="1"/>
        <end position="32"/>
    </location>
</feature>
<feature type="chain" id="PRO_5017557656" evidence="3">
    <location>
        <begin position="33"/>
        <end position="1015"/>
    </location>
</feature>
<evidence type="ECO:0000256" key="3">
    <source>
        <dbReference type="SAM" id="SignalP"/>
    </source>
</evidence>
<accession>A0A3E2VN89</accession>
<evidence type="ECO:0000256" key="2">
    <source>
        <dbReference type="SAM" id="Phobius"/>
    </source>
</evidence>
<evidence type="ECO:0000313" key="4">
    <source>
        <dbReference type="EMBL" id="RGC12265.1"/>
    </source>
</evidence>
<reference evidence="4 5" key="1">
    <citation type="submission" date="2018-08" db="EMBL/GenBank/DDBJ databases">
        <title>A genome reference for cultivated species of the human gut microbiota.</title>
        <authorList>
            <person name="Zou Y."/>
            <person name="Xue W."/>
            <person name="Luo G."/>
        </authorList>
    </citation>
    <scope>NUCLEOTIDE SEQUENCE [LARGE SCALE GENOMIC DNA]</scope>
    <source>
        <strain evidence="4 5">OF01-2LB</strain>
    </source>
</reference>
<keyword evidence="3" id="KW-0732">Signal</keyword>
<gene>
    <name evidence="4" type="ORF">DXA38_17685</name>
</gene>
<evidence type="ECO:0000256" key="1">
    <source>
        <dbReference type="SAM" id="MobiDB-lite"/>
    </source>
</evidence>
<evidence type="ECO:0000313" key="5">
    <source>
        <dbReference type="Proteomes" id="UP000260025"/>
    </source>
</evidence>
<feature type="transmembrane region" description="Helical" evidence="2">
    <location>
        <begin position="990"/>
        <end position="1008"/>
    </location>
</feature>
<feature type="region of interest" description="Disordered" evidence="1">
    <location>
        <begin position="958"/>
        <end position="985"/>
    </location>
</feature>
<name>A0A3E2VN89_CLOIN</name>
<organism evidence="4 5">
    <name type="scientific">Clostridium innocuum</name>
    <dbReference type="NCBI Taxonomy" id="1522"/>
    <lineage>
        <taxon>Bacteria</taxon>
        <taxon>Bacillati</taxon>
        <taxon>Bacillota</taxon>
        <taxon>Clostridia</taxon>
        <taxon>Eubacteriales</taxon>
        <taxon>Clostridiaceae</taxon>
        <taxon>Clostridium</taxon>
    </lineage>
</organism>
<keyword evidence="2" id="KW-0472">Membrane</keyword>